<protein>
    <submittedName>
        <fullName evidence="1">Uncharacterized protein</fullName>
    </submittedName>
</protein>
<accession>A0A1X0CLW5</accession>
<sequence>MWHGGVPGLNAGDMITPQALNAGQHLRDDCPTCQARANGTPLAGDDNDPTLVYVTTDREYARLYAAGYPNGGLYVVEPVGELVDRGAHDPVPSWGCEAARVLSVYDPCVSPTAKEARRMVRRWLNA</sequence>
<reference evidence="1 2" key="1">
    <citation type="submission" date="2016-12" db="EMBL/GenBank/DDBJ databases">
        <title>The new phylogeny of genus Mycobacterium.</title>
        <authorList>
            <person name="Tortoli E."/>
            <person name="Trovato A."/>
            <person name="Cirillo D.M."/>
        </authorList>
    </citation>
    <scope>NUCLEOTIDE SEQUENCE [LARGE SCALE GENOMIC DNA]</scope>
    <source>
        <strain evidence="1 2">DSM 45130</strain>
    </source>
</reference>
<dbReference type="Proteomes" id="UP000192801">
    <property type="component" value="Unassembled WGS sequence"/>
</dbReference>
<comment type="caution">
    <text evidence="1">The sequence shown here is derived from an EMBL/GenBank/DDBJ whole genome shotgun (WGS) entry which is preliminary data.</text>
</comment>
<dbReference type="AlphaFoldDB" id="A0A1X0CLW5"/>
<evidence type="ECO:0000313" key="2">
    <source>
        <dbReference type="Proteomes" id="UP000192801"/>
    </source>
</evidence>
<keyword evidence="2" id="KW-1185">Reference proteome</keyword>
<organism evidence="1 2">
    <name type="scientific">Mycolicibacterium insubricum</name>
    <dbReference type="NCBI Taxonomy" id="444597"/>
    <lineage>
        <taxon>Bacteria</taxon>
        <taxon>Bacillati</taxon>
        <taxon>Actinomycetota</taxon>
        <taxon>Actinomycetes</taxon>
        <taxon>Mycobacteriales</taxon>
        <taxon>Mycobacteriaceae</taxon>
        <taxon>Mycolicibacterium</taxon>
    </lineage>
</organism>
<gene>
    <name evidence="1" type="ORF">BST26_21485</name>
</gene>
<dbReference type="EMBL" id="MVHS01000113">
    <property type="protein sequence ID" value="ORA60470.1"/>
    <property type="molecule type" value="Genomic_DNA"/>
</dbReference>
<evidence type="ECO:0000313" key="1">
    <source>
        <dbReference type="EMBL" id="ORA60470.1"/>
    </source>
</evidence>
<dbReference type="OrthoDB" id="4613069at2"/>
<dbReference type="STRING" id="444597.BST26_21485"/>
<name>A0A1X0CLW5_9MYCO</name>
<proteinExistence type="predicted"/>